<dbReference type="EMBL" id="JAVRBK010000008">
    <property type="protein sequence ID" value="KAK5639906.1"/>
    <property type="molecule type" value="Genomic_DNA"/>
</dbReference>
<dbReference type="InterPro" id="IPR002557">
    <property type="entry name" value="Chitin-bd_dom"/>
</dbReference>
<dbReference type="SUPFAM" id="SSF57625">
    <property type="entry name" value="Invertebrate chitin-binding proteins"/>
    <property type="match status" value="1"/>
</dbReference>
<organism evidence="2 3">
    <name type="scientific">Pyrocoelia pectoralis</name>
    <dbReference type="NCBI Taxonomy" id="417401"/>
    <lineage>
        <taxon>Eukaryota</taxon>
        <taxon>Metazoa</taxon>
        <taxon>Ecdysozoa</taxon>
        <taxon>Arthropoda</taxon>
        <taxon>Hexapoda</taxon>
        <taxon>Insecta</taxon>
        <taxon>Pterygota</taxon>
        <taxon>Neoptera</taxon>
        <taxon>Endopterygota</taxon>
        <taxon>Coleoptera</taxon>
        <taxon>Polyphaga</taxon>
        <taxon>Elateriformia</taxon>
        <taxon>Elateroidea</taxon>
        <taxon>Lampyridae</taxon>
        <taxon>Lampyrinae</taxon>
        <taxon>Pyrocoelia</taxon>
    </lineage>
</organism>
<name>A0AAN7ZGR1_9COLE</name>
<dbReference type="GO" id="GO:0005576">
    <property type="term" value="C:extracellular region"/>
    <property type="evidence" value="ECO:0007669"/>
    <property type="project" value="InterPro"/>
</dbReference>
<dbReference type="Pfam" id="PF01607">
    <property type="entry name" value="CBM_14"/>
    <property type="match status" value="1"/>
</dbReference>
<feature type="domain" description="Chitin-binding type-2" evidence="1">
    <location>
        <begin position="106"/>
        <end position="165"/>
    </location>
</feature>
<gene>
    <name evidence="2" type="ORF">RI129_010717</name>
</gene>
<dbReference type="AlphaFoldDB" id="A0AAN7ZGR1"/>
<dbReference type="InterPro" id="IPR036508">
    <property type="entry name" value="Chitin-bd_dom_sf"/>
</dbReference>
<dbReference type="GO" id="GO:0008061">
    <property type="term" value="F:chitin binding"/>
    <property type="evidence" value="ECO:0007669"/>
    <property type="project" value="InterPro"/>
</dbReference>
<protein>
    <recommendedName>
        <fullName evidence="1">Chitin-binding type-2 domain-containing protein</fullName>
    </recommendedName>
</protein>
<dbReference type="Gene3D" id="2.170.140.10">
    <property type="entry name" value="Chitin binding domain"/>
    <property type="match status" value="1"/>
</dbReference>
<comment type="caution">
    <text evidence="2">The sequence shown here is derived from an EMBL/GenBank/DDBJ whole genome shotgun (WGS) entry which is preliminary data.</text>
</comment>
<dbReference type="SMART" id="SM00494">
    <property type="entry name" value="ChtBD2"/>
    <property type="match status" value="1"/>
</dbReference>
<dbReference type="PROSITE" id="PS50940">
    <property type="entry name" value="CHIT_BIND_II"/>
    <property type="match status" value="1"/>
</dbReference>
<evidence type="ECO:0000313" key="2">
    <source>
        <dbReference type="EMBL" id="KAK5639906.1"/>
    </source>
</evidence>
<accession>A0AAN7ZGR1</accession>
<sequence>MEKVDDTTKITDLAFALNELQHASVPFRDQNKTNVLQTQLSVTPTPILPSTYTTTALIIKQEPRPFQKKLQNHKLFVPVNNKNDDYYYDDDDLPVYSKVLIDNHGIVRCFDQGSFPHPASCKRFIYCAKIDNGDIIGWEYTCPKSLSFDPVGAICNWAIELGCDVA</sequence>
<evidence type="ECO:0000313" key="3">
    <source>
        <dbReference type="Proteomes" id="UP001329430"/>
    </source>
</evidence>
<reference evidence="2 3" key="1">
    <citation type="journal article" date="2024" name="Insects">
        <title>An Improved Chromosome-Level Genome Assembly of the Firefly Pyrocoelia pectoralis.</title>
        <authorList>
            <person name="Fu X."/>
            <person name="Meyer-Rochow V.B."/>
            <person name="Ballantyne L."/>
            <person name="Zhu X."/>
        </authorList>
    </citation>
    <scope>NUCLEOTIDE SEQUENCE [LARGE SCALE GENOMIC DNA]</scope>
    <source>
        <strain evidence="2">XCY_ONT2</strain>
    </source>
</reference>
<proteinExistence type="predicted"/>
<evidence type="ECO:0000259" key="1">
    <source>
        <dbReference type="PROSITE" id="PS50940"/>
    </source>
</evidence>
<dbReference type="Proteomes" id="UP001329430">
    <property type="component" value="Chromosome 8"/>
</dbReference>
<keyword evidence="3" id="KW-1185">Reference proteome</keyword>